<sequence>MRCSTNLPLLRKDDAPSVESLTDIGLEGTRARIKMWCEWLNDDKTAFAVKALWNSPTKIVICVRVRGTRDSHPWKQLVKKSEILCEAGIDNYIGTESLEGLFCFPSPKSALAFADRIAFTFGGEVGDRDSTGNCLKQIPVSIEFNCLQTNACVLHIPGCLRGILARRTSRTIHDDKQGVVSMYCVEEGIDTTSDTTGIELRFGHMNSEGYRVCALPYSMVGDSHLLACKMSTYNTVSRNTESVDLNDRAGRPIEDAILCNALLLYNKSQDVDFEQEMQVIASELKISRRRLFEALKELYDVAMYNQLEWMRIATSVYLLQNYRSPEYVVDLYNLFYVYISDETTDMLYESRMLMTSMERAMQLGGREIGEVVDQIFTPDVNGWQSNLIKRILSIKYTPKRKRED</sequence>
<dbReference type="Proteomes" id="UP001190700">
    <property type="component" value="Unassembled WGS sequence"/>
</dbReference>
<evidence type="ECO:0000313" key="1">
    <source>
        <dbReference type="EMBL" id="KAK3289713.1"/>
    </source>
</evidence>
<evidence type="ECO:0000313" key="2">
    <source>
        <dbReference type="Proteomes" id="UP001190700"/>
    </source>
</evidence>
<keyword evidence="2" id="KW-1185">Reference proteome</keyword>
<dbReference type="AlphaFoldDB" id="A0AAE0LLK8"/>
<dbReference type="EMBL" id="LGRX02000048">
    <property type="protein sequence ID" value="KAK3289713.1"/>
    <property type="molecule type" value="Genomic_DNA"/>
</dbReference>
<proteinExistence type="predicted"/>
<protein>
    <submittedName>
        <fullName evidence="1">Uncharacterized protein</fullName>
    </submittedName>
</protein>
<gene>
    <name evidence="1" type="ORF">CYMTET_2842</name>
</gene>
<organism evidence="1 2">
    <name type="scientific">Cymbomonas tetramitiformis</name>
    <dbReference type="NCBI Taxonomy" id="36881"/>
    <lineage>
        <taxon>Eukaryota</taxon>
        <taxon>Viridiplantae</taxon>
        <taxon>Chlorophyta</taxon>
        <taxon>Pyramimonadophyceae</taxon>
        <taxon>Pyramimonadales</taxon>
        <taxon>Pyramimonadaceae</taxon>
        <taxon>Cymbomonas</taxon>
    </lineage>
</organism>
<name>A0AAE0LLK8_9CHLO</name>
<accession>A0AAE0LLK8</accession>
<comment type="caution">
    <text evidence="1">The sequence shown here is derived from an EMBL/GenBank/DDBJ whole genome shotgun (WGS) entry which is preliminary data.</text>
</comment>
<reference evidence="1 2" key="1">
    <citation type="journal article" date="2015" name="Genome Biol. Evol.">
        <title>Comparative Genomics of a Bacterivorous Green Alga Reveals Evolutionary Causalities and Consequences of Phago-Mixotrophic Mode of Nutrition.</title>
        <authorList>
            <person name="Burns J.A."/>
            <person name="Paasch A."/>
            <person name="Narechania A."/>
            <person name="Kim E."/>
        </authorList>
    </citation>
    <scope>NUCLEOTIDE SEQUENCE [LARGE SCALE GENOMIC DNA]</scope>
    <source>
        <strain evidence="1 2">PLY_AMNH</strain>
    </source>
</reference>